<evidence type="ECO:0000256" key="5">
    <source>
        <dbReference type="ARBA" id="ARBA00022741"/>
    </source>
</evidence>
<keyword evidence="8" id="KW-0902">Two-component regulatory system</keyword>
<evidence type="ECO:0000256" key="4">
    <source>
        <dbReference type="ARBA" id="ARBA00022679"/>
    </source>
</evidence>
<evidence type="ECO:0000259" key="10">
    <source>
        <dbReference type="PROSITE" id="PS50109"/>
    </source>
</evidence>
<dbReference type="PROSITE" id="PS50109">
    <property type="entry name" value="HIS_KIN"/>
    <property type="match status" value="1"/>
</dbReference>
<evidence type="ECO:0000256" key="9">
    <source>
        <dbReference type="SAM" id="Coils"/>
    </source>
</evidence>
<dbReference type="Gene3D" id="3.30.565.10">
    <property type="entry name" value="Histidine kinase-like ATPase, C-terminal domain"/>
    <property type="match status" value="1"/>
</dbReference>
<dbReference type="InterPro" id="IPR003594">
    <property type="entry name" value="HATPase_dom"/>
</dbReference>
<evidence type="ECO:0000256" key="2">
    <source>
        <dbReference type="ARBA" id="ARBA00012438"/>
    </source>
</evidence>
<keyword evidence="5" id="KW-0547">Nucleotide-binding</keyword>
<keyword evidence="6" id="KW-0418">Kinase</keyword>
<dbReference type="EC" id="2.7.13.3" evidence="2"/>
<comment type="caution">
    <text evidence="11">The sequence shown here is derived from an EMBL/GenBank/DDBJ whole genome shotgun (WGS) entry which is preliminary data.</text>
</comment>
<protein>
    <recommendedName>
        <fullName evidence="2">histidine kinase</fullName>
        <ecNumber evidence="2">2.7.13.3</ecNumber>
    </recommendedName>
</protein>
<organism evidence="11 12">
    <name type="scientific">Paenibacillus macquariensis</name>
    <dbReference type="NCBI Taxonomy" id="948756"/>
    <lineage>
        <taxon>Bacteria</taxon>
        <taxon>Bacillati</taxon>
        <taxon>Bacillota</taxon>
        <taxon>Bacilli</taxon>
        <taxon>Bacillales</taxon>
        <taxon>Paenibacillaceae</taxon>
        <taxon>Paenibacillus</taxon>
    </lineage>
</organism>
<dbReference type="EMBL" id="FTNK01000002">
    <property type="protein sequence ID" value="SIQ46496.1"/>
    <property type="molecule type" value="Genomic_DNA"/>
</dbReference>
<dbReference type="Proteomes" id="UP000186666">
    <property type="component" value="Unassembled WGS sequence"/>
</dbReference>
<sequence length="260" mass="28941">MWGYRFKSEANQLSKIHYQELSLVHSQLEEAHAQLQQTHNKLEEATVDSLRYAVLEERTRISRDIHDSIGHGLTSVIVQLQALPYVIKANSAEADATVNNVLEIARQCLKEVRTVVHEMAIDDADLGIVTLKSLVKQVQAQSGLQISLTTSHSLSRWKYDISETLYRILQEALTNVIRHAEASQVDISLQETKDTISMIIQDNGYLTAANSIIQGFGMAGMKARCDRIHGSFIVESSIPQGMKITVTLPLNNTSLEDGTT</sequence>
<dbReference type="PANTHER" id="PTHR24421:SF10">
    <property type="entry name" value="NITRATE_NITRITE SENSOR PROTEIN NARQ"/>
    <property type="match status" value="1"/>
</dbReference>
<dbReference type="Pfam" id="PF02518">
    <property type="entry name" value="HATPase_c"/>
    <property type="match status" value="1"/>
</dbReference>
<keyword evidence="3" id="KW-0597">Phosphoprotein</keyword>
<dbReference type="Gene3D" id="1.20.5.1930">
    <property type="match status" value="1"/>
</dbReference>
<dbReference type="InterPro" id="IPR050482">
    <property type="entry name" value="Sensor_HK_TwoCompSys"/>
</dbReference>
<accession>A0ABY1JMK2</accession>
<proteinExistence type="predicted"/>
<evidence type="ECO:0000256" key="6">
    <source>
        <dbReference type="ARBA" id="ARBA00022777"/>
    </source>
</evidence>
<keyword evidence="4" id="KW-0808">Transferase</keyword>
<evidence type="ECO:0000313" key="12">
    <source>
        <dbReference type="Proteomes" id="UP000186666"/>
    </source>
</evidence>
<dbReference type="SUPFAM" id="SSF55874">
    <property type="entry name" value="ATPase domain of HSP90 chaperone/DNA topoisomerase II/histidine kinase"/>
    <property type="match status" value="1"/>
</dbReference>
<evidence type="ECO:0000256" key="7">
    <source>
        <dbReference type="ARBA" id="ARBA00022840"/>
    </source>
</evidence>
<dbReference type="InterPro" id="IPR005467">
    <property type="entry name" value="His_kinase_dom"/>
</dbReference>
<evidence type="ECO:0000256" key="3">
    <source>
        <dbReference type="ARBA" id="ARBA00022553"/>
    </source>
</evidence>
<feature type="domain" description="Histidine kinase" evidence="10">
    <location>
        <begin position="68"/>
        <end position="252"/>
    </location>
</feature>
<dbReference type="CDD" id="cd16917">
    <property type="entry name" value="HATPase_UhpB-NarQ-NarX-like"/>
    <property type="match status" value="1"/>
</dbReference>
<dbReference type="RefSeq" id="WP_068580669.1">
    <property type="nucleotide sequence ID" value="NZ_FTNK01000002.1"/>
</dbReference>
<keyword evidence="7" id="KW-0067">ATP-binding</keyword>
<keyword evidence="12" id="KW-1185">Reference proteome</keyword>
<dbReference type="SMART" id="SM00387">
    <property type="entry name" value="HATPase_c"/>
    <property type="match status" value="1"/>
</dbReference>
<dbReference type="Pfam" id="PF07730">
    <property type="entry name" value="HisKA_3"/>
    <property type="match status" value="1"/>
</dbReference>
<name>A0ABY1JMK2_9BACL</name>
<reference evidence="11 12" key="1">
    <citation type="submission" date="2017-01" db="EMBL/GenBank/DDBJ databases">
        <authorList>
            <person name="Varghese N."/>
            <person name="Submissions S."/>
        </authorList>
    </citation>
    <scope>NUCLEOTIDE SEQUENCE [LARGE SCALE GENOMIC DNA]</scope>
    <source>
        <strain evidence="11 12">ATCC 23464</strain>
    </source>
</reference>
<dbReference type="InterPro" id="IPR036890">
    <property type="entry name" value="HATPase_C_sf"/>
</dbReference>
<evidence type="ECO:0000256" key="8">
    <source>
        <dbReference type="ARBA" id="ARBA00023012"/>
    </source>
</evidence>
<feature type="coiled-coil region" evidence="9">
    <location>
        <begin position="18"/>
        <end position="48"/>
    </location>
</feature>
<dbReference type="PANTHER" id="PTHR24421">
    <property type="entry name" value="NITRATE/NITRITE SENSOR PROTEIN NARX-RELATED"/>
    <property type="match status" value="1"/>
</dbReference>
<evidence type="ECO:0000256" key="1">
    <source>
        <dbReference type="ARBA" id="ARBA00000085"/>
    </source>
</evidence>
<evidence type="ECO:0000313" key="11">
    <source>
        <dbReference type="EMBL" id="SIQ46496.1"/>
    </source>
</evidence>
<dbReference type="InterPro" id="IPR011712">
    <property type="entry name" value="Sig_transdc_His_kin_sub3_dim/P"/>
</dbReference>
<keyword evidence="9" id="KW-0175">Coiled coil</keyword>
<gene>
    <name evidence="11" type="ORF">SAMN05421578_102111</name>
</gene>
<comment type="catalytic activity">
    <reaction evidence="1">
        <text>ATP + protein L-histidine = ADP + protein N-phospho-L-histidine.</text>
        <dbReference type="EC" id="2.7.13.3"/>
    </reaction>
</comment>